<evidence type="ECO:0000259" key="10">
    <source>
        <dbReference type="PROSITE" id="PS51352"/>
    </source>
</evidence>
<keyword evidence="3" id="KW-0249">Electron transport</keyword>
<keyword evidence="2" id="KW-0813">Transport</keyword>
<dbReference type="PROSITE" id="PS51352">
    <property type="entry name" value="THIOREDOXIN_2"/>
    <property type="match status" value="1"/>
</dbReference>
<keyword evidence="12" id="KW-1185">Reference proteome</keyword>
<gene>
    <name evidence="11" type="ORF">DSCA_40980</name>
</gene>
<dbReference type="KEGG" id="dalk:DSCA_40980"/>
<dbReference type="GO" id="GO:0015035">
    <property type="term" value="F:protein-disulfide reductase activity"/>
    <property type="evidence" value="ECO:0007669"/>
    <property type="project" value="UniProtKB-UniRule"/>
</dbReference>
<dbReference type="AlphaFoldDB" id="A0A5K7YMX8"/>
<dbReference type="CDD" id="cd02947">
    <property type="entry name" value="TRX_family"/>
    <property type="match status" value="1"/>
</dbReference>
<feature type="site" description="Contributes to redox potential value" evidence="8">
    <location>
        <position position="32"/>
    </location>
</feature>
<dbReference type="Gene3D" id="3.40.30.10">
    <property type="entry name" value="Glutaredoxin"/>
    <property type="match status" value="1"/>
</dbReference>
<dbReference type="RefSeq" id="WP_155318137.1">
    <property type="nucleotide sequence ID" value="NZ_AP021874.1"/>
</dbReference>
<comment type="similarity">
    <text evidence="1 7">Belongs to the thioredoxin family.</text>
</comment>
<sequence>MAAIGRLTQKNFEQSILHGVTLVDFDAPWCKPCRAQQPIIEALKKNYRGKAAVKKINIDENRDIAFHLGIQSIPTIIIYKNGREINRFIGLQTTETLKNALRHVINQATW</sequence>
<evidence type="ECO:0000256" key="6">
    <source>
        <dbReference type="NCBIfam" id="TIGR01068"/>
    </source>
</evidence>
<dbReference type="SUPFAM" id="SSF52833">
    <property type="entry name" value="Thioredoxin-like"/>
    <property type="match status" value="1"/>
</dbReference>
<name>A0A5K7YMX8_9BACT</name>
<protein>
    <recommendedName>
        <fullName evidence="6 7">Thioredoxin</fullName>
    </recommendedName>
</protein>
<evidence type="ECO:0000256" key="3">
    <source>
        <dbReference type="ARBA" id="ARBA00022982"/>
    </source>
</evidence>
<evidence type="ECO:0000256" key="4">
    <source>
        <dbReference type="ARBA" id="ARBA00023157"/>
    </source>
</evidence>
<evidence type="ECO:0000313" key="12">
    <source>
        <dbReference type="Proteomes" id="UP000427906"/>
    </source>
</evidence>
<dbReference type="PIRSF" id="PIRSF000077">
    <property type="entry name" value="Thioredoxin"/>
    <property type="match status" value="1"/>
</dbReference>
<dbReference type="GO" id="GO:0005737">
    <property type="term" value="C:cytoplasm"/>
    <property type="evidence" value="ECO:0007669"/>
    <property type="project" value="TreeGrafter"/>
</dbReference>
<keyword evidence="4 9" id="KW-1015">Disulfide bond</keyword>
<evidence type="ECO:0000313" key="11">
    <source>
        <dbReference type="EMBL" id="BBO70168.1"/>
    </source>
</evidence>
<feature type="site" description="Contributes to redox potential value" evidence="8">
    <location>
        <position position="31"/>
    </location>
</feature>
<accession>A0A5K7YMX8</accession>
<evidence type="ECO:0000256" key="9">
    <source>
        <dbReference type="PIRSR" id="PIRSR000077-4"/>
    </source>
</evidence>
<dbReference type="Proteomes" id="UP000427906">
    <property type="component" value="Chromosome"/>
</dbReference>
<dbReference type="NCBIfam" id="TIGR01068">
    <property type="entry name" value="thioredoxin"/>
    <property type="match status" value="1"/>
</dbReference>
<dbReference type="InterPro" id="IPR013766">
    <property type="entry name" value="Thioredoxin_domain"/>
</dbReference>
<evidence type="ECO:0000256" key="2">
    <source>
        <dbReference type="ARBA" id="ARBA00022448"/>
    </source>
</evidence>
<keyword evidence="5 9" id="KW-0676">Redox-active center</keyword>
<dbReference type="PRINTS" id="PR00421">
    <property type="entry name" value="THIOREDOXIN"/>
</dbReference>
<reference evidence="11 12" key="1">
    <citation type="submission" date="2019-11" db="EMBL/GenBank/DDBJ databases">
        <title>Comparative genomics of hydrocarbon-degrading Desulfosarcina strains.</title>
        <authorList>
            <person name="Watanabe M."/>
            <person name="Kojima H."/>
            <person name="Fukui M."/>
        </authorList>
    </citation>
    <scope>NUCLEOTIDE SEQUENCE [LARGE SCALE GENOMIC DNA]</scope>
    <source>
        <strain evidence="11 12">PL12</strain>
    </source>
</reference>
<dbReference type="InterPro" id="IPR005746">
    <property type="entry name" value="Thioredoxin"/>
</dbReference>
<feature type="active site" description="Nucleophile" evidence="8">
    <location>
        <position position="30"/>
    </location>
</feature>
<dbReference type="InterPro" id="IPR036249">
    <property type="entry name" value="Thioredoxin-like_sf"/>
</dbReference>
<proteinExistence type="inferred from homology"/>
<evidence type="ECO:0000256" key="7">
    <source>
        <dbReference type="PIRNR" id="PIRNR000077"/>
    </source>
</evidence>
<evidence type="ECO:0000256" key="1">
    <source>
        <dbReference type="ARBA" id="ARBA00008987"/>
    </source>
</evidence>
<feature type="disulfide bond" description="Redox-active" evidence="9">
    <location>
        <begin position="30"/>
        <end position="33"/>
    </location>
</feature>
<dbReference type="PANTHER" id="PTHR45663:SF11">
    <property type="entry name" value="GEO12009P1"/>
    <property type="match status" value="1"/>
</dbReference>
<feature type="site" description="Deprotonates C-terminal active site Cys" evidence="8">
    <location>
        <position position="24"/>
    </location>
</feature>
<feature type="domain" description="Thioredoxin" evidence="10">
    <location>
        <begin position="1"/>
        <end position="106"/>
    </location>
</feature>
<dbReference type="OrthoDB" id="9790390at2"/>
<organism evidence="11 12">
    <name type="scientific">Desulfosarcina alkanivorans</name>
    <dbReference type="NCBI Taxonomy" id="571177"/>
    <lineage>
        <taxon>Bacteria</taxon>
        <taxon>Pseudomonadati</taxon>
        <taxon>Thermodesulfobacteriota</taxon>
        <taxon>Desulfobacteria</taxon>
        <taxon>Desulfobacterales</taxon>
        <taxon>Desulfosarcinaceae</taxon>
        <taxon>Desulfosarcina</taxon>
    </lineage>
</organism>
<feature type="active site" description="Nucleophile" evidence="8">
    <location>
        <position position="33"/>
    </location>
</feature>
<dbReference type="PANTHER" id="PTHR45663">
    <property type="entry name" value="GEO12009P1"/>
    <property type="match status" value="1"/>
</dbReference>
<dbReference type="Pfam" id="PF00085">
    <property type="entry name" value="Thioredoxin"/>
    <property type="match status" value="1"/>
</dbReference>
<dbReference type="EMBL" id="AP021874">
    <property type="protein sequence ID" value="BBO70168.1"/>
    <property type="molecule type" value="Genomic_DNA"/>
</dbReference>
<evidence type="ECO:0000256" key="8">
    <source>
        <dbReference type="PIRSR" id="PIRSR000077-1"/>
    </source>
</evidence>
<evidence type="ECO:0000256" key="5">
    <source>
        <dbReference type="ARBA" id="ARBA00023284"/>
    </source>
</evidence>